<dbReference type="EMBL" id="CM010717">
    <property type="protein sequence ID" value="RZC53273.1"/>
    <property type="molecule type" value="Genomic_DNA"/>
</dbReference>
<proteinExistence type="predicted"/>
<dbReference type="Gramene" id="RZC53273">
    <property type="protein sequence ID" value="RZC53273"/>
    <property type="gene ID" value="C5167_012129"/>
</dbReference>
<evidence type="ECO:0000313" key="2">
    <source>
        <dbReference type="EMBL" id="RZC53273.1"/>
    </source>
</evidence>
<dbReference type="GO" id="GO:0008270">
    <property type="term" value="F:zinc ion binding"/>
    <property type="evidence" value="ECO:0007669"/>
    <property type="project" value="InterPro"/>
</dbReference>
<dbReference type="PANTHER" id="PTHR31973:SF187">
    <property type="entry name" value="MUTATOR TRANSPOSASE MUDRA PROTEIN"/>
    <property type="match status" value="1"/>
</dbReference>
<evidence type="ECO:0000259" key="1">
    <source>
        <dbReference type="SMART" id="SM00575"/>
    </source>
</evidence>
<sequence length="500" mass="58325">MKNKKRKKRKEDLSSQSVKIIPKRNTRTPTFFDKGNHNVSVQNMSTVDCSNPNTYCYAYIYYKHHQFAHLVTFGSSIDDQKFLICGNWRTLNPSDIVINYIENDVKVPVIADFQLHGLAALHFPKKAVFFEMHVECLYAGACSSSTFKNVDNNSELIRATRYSYETDGKEDKKYVRRKTCGGCVNLRSPKVSKKLVHNLIHERVMHNPLIKPRKIADYIKVGAGVKSNITMHIMVWNCHTMRFLYNDATQTFERLFIAISAFIEGFYPLAYALVTGEDVDNWDWFMRNLKNIVDDRPITFMSDCHEGLSRSIPAHFPTSHHGYCYYYLQGNLPIRKSDEKYKEVMDCFKKTTYALTPARYEESLMKMELMGRLGVAKYCRNIPREHWSSAFFTGYIFGQTTSSVAESFNNWIQKDKRFPSCALVDMIRSHTVDMLSKTCTFQRYRVYGFPCSHATSVISAKGDRYVYYIQDYFKVTNFQHMYSIDIRPVPNYNRPEHYEP</sequence>
<dbReference type="PANTHER" id="PTHR31973">
    <property type="entry name" value="POLYPROTEIN, PUTATIVE-RELATED"/>
    <property type="match status" value="1"/>
</dbReference>
<dbReference type="InterPro" id="IPR006564">
    <property type="entry name" value="Znf_PMZ"/>
</dbReference>
<dbReference type="SMART" id="SM00575">
    <property type="entry name" value="ZnF_PMZ"/>
    <property type="match status" value="1"/>
</dbReference>
<dbReference type="AlphaFoldDB" id="A0A4Y7IWK7"/>
<dbReference type="Pfam" id="PF10551">
    <property type="entry name" value="MULE"/>
    <property type="match status" value="1"/>
</dbReference>
<name>A0A4Y7IWK7_PAPSO</name>
<keyword evidence="3" id="KW-1185">Reference proteome</keyword>
<reference evidence="2 3" key="1">
    <citation type="journal article" date="2018" name="Science">
        <title>The opium poppy genome and morphinan production.</title>
        <authorList>
            <person name="Guo L."/>
            <person name="Winzer T."/>
            <person name="Yang X."/>
            <person name="Li Y."/>
            <person name="Ning Z."/>
            <person name="He Z."/>
            <person name="Teodor R."/>
            <person name="Lu Y."/>
            <person name="Bowser T.A."/>
            <person name="Graham I.A."/>
            <person name="Ye K."/>
        </authorList>
    </citation>
    <scope>NUCLEOTIDE SEQUENCE [LARGE SCALE GENOMIC DNA]</scope>
    <source>
        <strain evidence="3">cv. HN1</strain>
        <tissue evidence="2">Leaves</tissue>
    </source>
</reference>
<accession>A0A4Y7IWK7</accession>
<gene>
    <name evidence="2" type="ORF">C5167_012129</name>
</gene>
<protein>
    <recommendedName>
        <fullName evidence="1">Zinc finger PMZ-type domain-containing protein</fullName>
    </recommendedName>
</protein>
<dbReference type="InterPro" id="IPR018289">
    <property type="entry name" value="MULE_transposase_dom"/>
</dbReference>
<dbReference type="Proteomes" id="UP000316621">
    <property type="component" value="Chromosome 3"/>
</dbReference>
<feature type="domain" description="Zinc finger PMZ-type" evidence="1">
    <location>
        <begin position="437"/>
        <end position="464"/>
    </location>
</feature>
<evidence type="ECO:0000313" key="3">
    <source>
        <dbReference type="Proteomes" id="UP000316621"/>
    </source>
</evidence>
<organism evidence="2 3">
    <name type="scientific">Papaver somniferum</name>
    <name type="common">Opium poppy</name>
    <dbReference type="NCBI Taxonomy" id="3469"/>
    <lineage>
        <taxon>Eukaryota</taxon>
        <taxon>Viridiplantae</taxon>
        <taxon>Streptophyta</taxon>
        <taxon>Embryophyta</taxon>
        <taxon>Tracheophyta</taxon>
        <taxon>Spermatophyta</taxon>
        <taxon>Magnoliopsida</taxon>
        <taxon>Ranunculales</taxon>
        <taxon>Papaveraceae</taxon>
        <taxon>Papaveroideae</taxon>
        <taxon>Papaver</taxon>
    </lineage>
</organism>